<dbReference type="GO" id="GO:0010468">
    <property type="term" value="P:regulation of gene expression"/>
    <property type="evidence" value="ECO:0007669"/>
    <property type="project" value="TreeGrafter"/>
</dbReference>
<feature type="domain" description="RNase III" evidence="12">
    <location>
        <begin position="4"/>
        <end position="133"/>
    </location>
</feature>
<evidence type="ECO:0000256" key="4">
    <source>
        <dbReference type="ARBA" id="ARBA00022664"/>
    </source>
</evidence>
<evidence type="ECO:0000256" key="9">
    <source>
        <dbReference type="HAMAP-Rule" id="MF_00104"/>
    </source>
</evidence>
<dbReference type="SUPFAM" id="SSF69065">
    <property type="entry name" value="RNase III domain-like"/>
    <property type="match status" value="1"/>
</dbReference>
<evidence type="ECO:0000256" key="3">
    <source>
        <dbReference type="ARBA" id="ARBA00022552"/>
    </source>
</evidence>
<evidence type="ECO:0000256" key="7">
    <source>
        <dbReference type="ARBA" id="ARBA00022801"/>
    </source>
</evidence>
<feature type="region of interest" description="Disordered" evidence="10">
    <location>
        <begin position="209"/>
        <end position="230"/>
    </location>
</feature>
<evidence type="ECO:0000256" key="8">
    <source>
        <dbReference type="ARBA" id="ARBA00022884"/>
    </source>
</evidence>
<dbReference type="FunFam" id="1.10.1520.10:FF:000001">
    <property type="entry name" value="Ribonuclease 3"/>
    <property type="match status" value="1"/>
</dbReference>
<protein>
    <recommendedName>
        <fullName evidence="9">Ribonuclease 3</fullName>
        <ecNumber evidence="9">3.1.26.3</ecNumber>
    </recommendedName>
    <alternativeName>
        <fullName evidence="9">Ribonuclease III</fullName>
        <shortName evidence="9">RNase III</shortName>
    </alternativeName>
</protein>
<name>A0A1G2F3A2_9BACT</name>
<keyword evidence="7 9" id="KW-0378">Hydrolase</keyword>
<dbReference type="Proteomes" id="UP000176787">
    <property type="component" value="Unassembled WGS sequence"/>
</dbReference>
<comment type="catalytic activity">
    <reaction evidence="1 9">
        <text>Endonucleolytic cleavage to 5'-phosphomonoester.</text>
        <dbReference type="EC" id="3.1.26.3"/>
    </reaction>
</comment>
<comment type="function">
    <text evidence="9">Digests double-stranded RNA. Involved in the processing of primary rRNA transcript to yield the immediate precursors to the large and small rRNAs (23S and 16S). Processes some mRNAs, and tRNAs when they are encoded in the rRNA operon. Processes pre-crRNA and tracrRNA of type II CRISPR loci if present in the organism.</text>
</comment>
<keyword evidence="6 9" id="KW-0255">Endonuclease</keyword>
<dbReference type="EMBL" id="MHMS01000006">
    <property type="protein sequence ID" value="OGZ32566.1"/>
    <property type="molecule type" value="Genomic_DNA"/>
</dbReference>
<dbReference type="NCBIfam" id="TIGR02191">
    <property type="entry name" value="RNaseIII"/>
    <property type="match status" value="1"/>
</dbReference>
<comment type="subunit">
    <text evidence="9">Homodimer.</text>
</comment>
<evidence type="ECO:0000256" key="5">
    <source>
        <dbReference type="ARBA" id="ARBA00022722"/>
    </source>
</evidence>
<proteinExistence type="inferred from homology"/>
<keyword evidence="3 9" id="KW-0698">rRNA processing</keyword>
<feature type="active site" evidence="9">
    <location>
        <position position="122"/>
    </location>
</feature>
<evidence type="ECO:0000256" key="2">
    <source>
        <dbReference type="ARBA" id="ARBA00010183"/>
    </source>
</evidence>
<comment type="similarity">
    <text evidence="2">Belongs to the ribonuclease III family.</text>
</comment>
<feature type="binding site" evidence="9">
    <location>
        <position position="46"/>
    </location>
    <ligand>
        <name>Mg(2+)</name>
        <dbReference type="ChEBI" id="CHEBI:18420"/>
    </ligand>
</feature>
<keyword evidence="4 9" id="KW-0507">mRNA processing</keyword>
<dbReference type="Gene3D" id="3.30.160.20">
    <property type="match status" value="1"/>
</dbReference>
<dbReference type="GO" id="GO:0005737">
    <property type="term" value="C:cytoplasm"/>
    <property type="evidence" value="ECO:0007669"/>
    <property type="project" value="UniProtKB-SubCell"/>
</dbReference>
<dbReference type="InterPro" id="IPR011907">
    <property type="entry name" value="RNase_III"/>
</dbReference>
<comment type="subcellular location">
    <subcellularLocation>
        <location evidence="9">Cytoplasm</location>
    </subcellularLocation>
</comment>
<comment type="cofactor">
    <cofactor evidence="9">
        <name>Mg(2+)</name>
        <dbReference type="ChEBI" id="CHEBI:18420"/>
    </cofactor>
</comment>
<sequence length="230" mass="26060">MKHFKDFAEKIGVSFKNEDLLKQAFTHRSYLNENPDWITSHNERLEFLGDAVLELAASDFLFKKFPQKPEGELTSLRAALVNADSLAESAEDLDINNYLLLSRGEAKDVGRGRLYILANTYEAIIGAIYLDQGYGPAEKFIEKTLLLKIEEVLEKGLYRDAKSMFQEKSQEIVQLTPAYKVLEEWGPDHDKQFRVGVFLGEELVAEGEGPSKQLAEQEAAKSGLKIKKWD</sequence>
<dbReference type="EC" id="3.1.26.3" evidence="9"/>
<dbReference type="PANTHER" id="PTHR11207">
    <property type="entry name" value="RIBONUCLEASE III"/>
    <property type="match status" value="1"/>
</dbReference>
<dbReference type="GO" id="GO:0003725">
    <property type="term" value="F:double-stranded RNA binding"/>
    <property type="evidence" value="ECO:0007669"/>
    <property type="project" value="TreeGrafter"/>
</dbReference>
<evidence type="ECO:0000256" key="1">
    <source>
        <dbReference type="ARBA" id="ARBA00000109"/>
    </source>
</evidence>
<dbReference type="PROSITE" id="PS50142">
    <property type="entry name" value="RNASE_3_2"/>
    <property type="match status" value="1"/>
</dbReference>
<evidence type="ECO:0000256" key="6">
    <source>
        <dbReference type="ARBA" id="ARBA00022759"/>
    </source>
</evidence>
<feature type="binding site" evidence="9">
    <location>
        <position position="119"/>
    </location>
    <ligand>
        <name>Mg(2+)</name>
        <dbReference type="ChEBI" id="CHEBI:18420"/>
    </ligand>
</feature>
<feature type="binding site" evidence="9">
    <location>
        <position position="122"/>
    </location>
    <ligand>
        <name>Mg(2+)</name>
        <dbReference type="ChEBI" id="CHEBI:18420"/>
    </ligand>
</feature>
<evidence type="ECO:0000313" key="14">
    <source>
        <dbReference type="Proteomes" id="UP000176787"/>
    </source>
</evidence>
<dbReference type="PROSITE" id="PS50137">
    <property type="entry name" value="DS_RBD"/>
    <property type="match status" value="1"/>
</dbReference>
<organism evidence="13 14">
    <name type="scientific">Candidatus Niyogibacteria bacterium RIFCSPLOWO2_12_FULL_41_13</name>
    <dbReference type="NCBI Taxonomy" id="1801726"/>
    <lineage>
        <taxon>Bacteria</taxon>
        <taxon>Candidatus Niyogiibacteriota</taxon>
    </lineage>
</organism>
<keyword evidence="9" id="KW-0479">Metal-binding</keyword>
<dbReference type="HAMAP" id="MF_00104">
    <property type="entry name" value="RNase_III"/>
    <property type="match status" value="1"/>
</dbReference>
<dbReference type="AlphaFoldDB" id="A0A1G2F3A2"/>
<dbReference type="InterPro" id="IPR014720">
    <property type="entry name" value="dsRBD_dom"/>
</dbReference>
<dbReference type="PANTHER" id="PTHR11207:SF0">
    <property type="entry name" value="RIBONUCLEASE 3"/>
    <property type="match status" value="1"/>
</dbReference>
<reference evidence="13 14" key="1">
    <citation type="journal article" date="2016" name="Nat. Commun.">
        <title>Thousands of microbial genomes shed light on interconnected biogeochemical processes in an aquifer system.</title>
        <authorList>
            <person name="Anantharaman K."/>
            <person name="Brown C.T."/>
            <person name="Hug L.A."/>
            <person name="Sharon I."/>
            <person name="Castelle C.J."/>
            <person name="Probst A.J."/>
            <person name="Thomas B.C."/>
            <person name="Singh A."/>
            <person name="Wilkins M.J."/>
            <person name="Karaoz U."/>
            <person name="Brodie E.L."/>
            <person name="Williams K.H."/>
            <person name="Hubbard S.S."/>
            <person name="Banfield J.F."/>
        </authorList>
    </citation>
    <scope>NUCLEOTIDE SEQUENCE [LARGE SCALE GENOMIC DNA]</scope>
</reference>
<keyword evidence="9" id="KW-0963">Cytoplasm</keyword>
<dbReference type="STRING" id="1801726.A3H02_00290"/>
<dbReference type="GO" id="GO:0006364">
    <property type="term" value="P:rRNA processing"/>
    <property type="evidence" value="ECO:0007669"/>
    <property type="project" value="UniProtKB-UniRule"/>
</dbReference>
<keyword evidence="9" id="KW-0819">tRNA processing</keyword>
<dbReference type="Gene3D" id="1.10.1520.10">
    <property type="entry name" value="Ribonuclease III domain"/>
    <property type="match status" value="1"/>
</dbReference>
<dbReference type="PROSITE" id="PS00517">
    <property type="entry name" value="RNASE_3_1"/>
    <property type="match status" value="1"/>
</dbReference>
<feature type="active site" evidence="9">
    <location>
        <position position="50"/>
    </location>
</feature>
<dbReference type="InterPro" id="IPR036389">
    <property type="entry name" value="RNase_III_sf"/>
</dbReference>
<evidence type="ECO:0000256" key="10">
    <source>
        <dbReference type="SAM" id="MobiDB-lite"/>
    </source>
</evidence>
<dbReference type="SMART" id="SM00535">
    <property type="entry name" value="RIBOc"/>
    <property type="match status" value="1"/>
</dbReference>
<dbReference type="Pfam" id="PF14622">
    <property type="entry name" value="Ribonucleas_3_3"/>
    <property type="match status" value="1"/>
</dbReference>
<dbReference type="Pfam" id="PF00035">
    <property type="entry name" value="dsrm"/>
    <property type="match status" value="1"/>
</dbReference>
<comment type="caution">
    <text evidence="13">The sequence shown here is derived from an EMBL/GenBank/DDBJ whole genome shotgun (WGS) entry which is preliminary data.</text>
</comment>
<keyword evidence="9" id="KW-0699">rRNA-binding</keyword>
<dbReference type="GO" id="GO:0006397">
    <property type="term" value="P:mRNA processing"/>
    <property type="evidence" value="ECO:0007669"/>
    <property type="project" value="UniProtKB-UniRule"/>
</dbReference>
<dbReference type="InterPro" id="IPR000999">
    <property type="entry name" value="RNase_III_dom"/>
</dbReference>
<dbReference type="GO" id="GO:0019843">
    <property type="term" value="F:rRNA binding"/>
    <property type="evidence" value="ECO:0007669"/>
    <property type="project" value="UniProtKB-KW"/>
</dbReference>
<dbReference type="GO" id="GO:0004525">
    <property type="term" value="F:ribonuclease III activity"/>
    <property type="evidence" value="ECO:0007669"/>
    <property type="project" value="UniProtKB-UniRule"/>
</dbReference>
<keyword evidence="8 9" id="KW-0694">RNA-binding</keyword>
<dbReference type="SMART" id="SM00358">
    <property type="entry name" value="DSRM"/>
    <property type="match status" value="1"/>
</dbReference>
<evidence type="ECO:0000259" key="11">
    <source>
        <dbReference type="PROSITE" id="PS50137"/>
    </source>
</evidence>
<dbReference type="GO" id="GO:0008033">
    <property type="term" value="P:tRNA processing"/>
    <property type="evidence" value="ECO:0007669"/>
    <property type="project" value="UniProtKB-KW"/>
</dbReference>
<feature type="domain" description="DRBM" evidence="11">
    <location>
        <begin position="160"/>
        <end position="225"/>
    </location>
</feature>
<keyword evidence="5 9" id="KW-0540">Nuclease</keyword>
<dbReference type="GO" id="GO:0046872">
    <property type="term" value="F:metal ion binding"/>
    <property type="evidence" value="ECO:0007669"/>
    <property type="project" value="UniProtKB-KW"/>
</dbReference>
<gene>
    <name evidence="9" type="primary">rnc</name>
    <name evidence="13" type="ORF">A3H02_00290</name>
</gene>
<keyword evidence="9" id="KW-0460">Magnesium</keyword>
<dbReference type="CDD" id="cd10845">
    <property type="entry name" value="DSRM_RNAse_III_family"/>
    <property type="match status" value="1"/>
</dbReference>
<evidence type="ECO:0000259" key="12">
    <source>
        <dbReference type="PROSITE" id="PS50142"/>
    </source>
</evidence>
<dbReference type="SUPFAM" id="SSF54768">
    <property type="entry name" value="dsRNA-binding domain-like"/>
    <property type="match status" value="1"/>
</dbReference>
<dbReference type="CDD" id="cd00593">
    <property type="entry name" value="RIBOc"/>
    <property type="match status" value="1"/>
</dbReference>
<evidence type="ECO:0000313" key="13">
    <source>
        <dbReference type="EMBL" id="OGZ32566.1"/>
    </source>
</evidence>
<accession>A0A1G2F3A2</accession>